<protein>
    <submittedName>
        <fullName evidence="1">Uncharacterized protein</fullName>
    </submittedName>
</protein>
<evidence type="ECO:0000313" key="1">
    <source>
        <dbReference type="EMBL" id="MCL1031394.1"/>
    </source>
</evidence>
<proteinExistence type="predicted"/>
<dbReference type="EMBL" id="JAGQDC010000021">
    <property type="protein sequence ID" value="MCL1031394.1"/>
    <property type="molecule type" value="Genomic_DNA"/>
</dbReference>
<gene>
    <name evidence="1" type="ORF">KAJ71_20580</name>
</gene>
<comment type="caution">
    <text evidence="1">The sequence shown here is derived from an EMBL/GenBank/DDBJ whole genome shotgun (WGS) entry which is preliminary data.</text>
</comment>
<dbReference type="Proteomes" id="UP001165275">
    <property type="component" value="Unassembled WGS sequence"/>
</dbReference>
<keyword evidence="2" id="KW-1185">Reference proteome</keyword>
<dbReference type="RefSeq" id="WP_248947406.1">
    <property type="nucleotide sequence ID" value="NZ_CBCSGY010000016.1"/>
</dbReference>
<reference evidence="1" key="1">
    <citation type="submission" date="2021-04" db="EMBL/GenBank/DDBJ databases">
        <title>Genome sequence of Serratia sp. arafor3.</title>
        <authorList>
            <person name="Besaury L."/>
        </authorList>
    </citation>
    <scope>NUCLEOTIDE SEQUENCE</scope>
    <source>
        <strain evidence="1">Arafor3</strain>
    </source>
</reference>
<accession>A0ABT0KH91</accession>
<name>A0ABT0KH91_9GAMM</name>
<sequence length="228" mass="25151">MTLSTGILSNPHLMTILNPQQKEVAQAFFSPGENRKIVVLTGPTCGMSNKITNIAVANLIDKRRTTIVVSNKAGKFGPIVISALNQVLPKDEPLVQSGNLIFQRHDARPRVVFVTPRDFTDKFATNMMGQKLPIDIIFDGLGGFSSNGHWQQIVETIYPDTILICDEPLVLNGEKALVHELATSEEYHVLHLATKDSPLLKPNVDIHSFIKAGETENDFHARLKGTFA</sequence>
<evidence type="ECO:0000313" key="2">
    <source>
        <dbReference type="Proteomes" id="UP001165275"/>
    </source>
</evidence>
<organism evidence="1 2">
    <name type="scientific">Serratia silvae</name>
    <dbReference type="NCBI Taxonomy" id="2824122"/>
    <lineage>
        <taxon>Bacteria</taxon>
        <taxon>Pseudomonadati</taxon>
        <taxon>Pseudomonadota</taxon>
        <taxon>Gammaproteobacteria</taxon>
        <taxon>Enterobacterales</taxon>
        <taxon>Yersiniaceae</taxon>
        <taxon>Serratia</taxon>
    </lineage>
</organism>